<protein>
    <submittedName>
        <fullName evidence="5">Holin</fullName>
    </submittedName>
</protein>
<comment type="subcellular location">
    <subcellularLocation>
        <location evidence="1">Membrane</location>
        <topology evidence="1">Multi-pass membrane protein</topology>
    </subcellularLocation>
</comment>
<dbReference type="AlphaFoldDB" id="A0A9X5AP91"/>
<comment type="caution">
    <text evidence="5">The sequence shown here is derived from an EMBL/GenBank/DDBJ whole genome shotgun (WGS) entry which is preliminary data.</text>
</comment>
<gene>
    <name evidence="5" type="ORF">GMA92_08225</name>
</gene>
<dbReference type="EMBL" id="WMQE01000016">
    <property type="protein sequence ID" value="MTK21405.1"/>
    <property type="molecule type" value="Genomic_DNA"/>
</dbReference>
<evidence type="ECO:0000256" key="3">
    <source>
        <dbReference type="ARBA" id="ARBA00022989"/>
    </source>
</evidence>
<organism evidence="5 6">
    <name type="scientific">Turicibacter sanguinis</name>
    <dbReference type="NCBI Taxonomy" id="154288"/>
    <lineage>
        <taxon>Bacteria</taxon>
        <taxon>Bacillati</taxon>
        <taxon>Bacillota</taxon>
        <taxon>Erysipelotrichia</taxon>
        <taxon>Erysipelotrichales</taxon>
        <taxon>Turicibacteraceae</taxon>
        <taxon>Turicibacter</taxon>
    </lineage>
</organism>
<dbReference type="Pfam" id="PF05105">
    <property type="entry name" value="Phage_holin_4_1"/>
    <property type="match status" value="1"/>
</dbReference>
<sequence>MMRILMIVVLLVIVDFFTGYVKAYLKCQLNSSVGLDGLIRKAMILFSMLVFKLLDEMLGFNLLNLLPSEEMLFFCEMGVENVGLMEILGGGVVLQEGTSILENLHELGVPIPTVLARRIERIKEVFLDERGDKYESTDG</sequence>
<evidence type="ECO:0000256" key="1">
    <source>
        <dbReference type="ARBA" id="ARBA00004141"/>
    </source>
</evidence>
<dbReference type="GO" id="GO:0016020">
    <property type="term" value="C:membrane"/>
    <property type="evidence" value="ECO:0007669"/>
    <property type="project" value="UniProtKB-SubCell"/>
</dbReference>
<keyword evidence="3" id="KW-1133">Transmembrane helix</keyword>
<name>A0A9X5AP91_9FIRM</name>
<evidence type="ECO:0000256" key="2">
    <source>
        <dbReference type="ARBA" id="ARBA00022692"/>
    </source>
</evidence>
<evidence type="ECO:0000256" key="4">
    <source>
        <dbReference type="ARBA" id="ARBA00023136"/>
    </source>
</evidence>
<reference evidence="5 6" key="1">
    <citation type="journal article" date="2019" name="Nat. Med.">
        <title>A library of human gut bacterial isolates paired with longitudinal multiomics data enables mechanistic microbiome research.</title>
        <authorList>
            <person name="Poyet M."/>
            <person name="Groussin M."/>
            <person name="Gibbons S.M."/>
            <person name="Avila-Pacheco J."/>
            <person name="Jiang X."/>
            <person name="Kearney S.M."/>
            <person name="Perrotta A.R."/>
            <person name="Berdy B."/>
            <person name="Zhao S."/>
            <person name="Lieberman T.D."/>
            <person name="Swanson P.K."/>
            <person name="Smith M."/>
            <person name="Roesemann S."/>
            <person name="Alexander J.E."/>
            <person name="Rich S.A."/>
            <person name="Livny J."/>
            <person name="Vlamakis H."/>
            <person name="Clish C."/>
            <person name="Bullock K."/>
            <person name="Deik A."/>
            <person name="Scott J."/>
            <person name="Pierce K.A."/>
            <person name="Xavier R.J."/>
            <person name="Alm E.J."/>
        </authorList>
    </citation>
    <scope>NUCLEOTIDE SEQUENCE [LARGE SCALE GENOMIC DNA]</scope>
    <source>
        <strain evidence="5 6">BIOML-A198</strain>
    </source>
</reference>
<dbReference type="NCBIfam" id="TIGR01593">
    <property type="entry name" value="holin_tox_secr"/>
    <property type="match status" value="1"/>
</dbReference>
<dbReference type="InterPro" id="IPR006480">
    <property type="entry name" value="Phage_holin_4_1"/>
</dbReference>
<accession>A0A9X5AP91</accession>
<evidence type="ECO:0000313" key="5">
    <source>
        <dbReference type="EMBL" id="MTK21405.1"/>
    </source>
</evidence>
<keyword evidence="2" id="KW-0812">Transmembrane</keyword>
<dbReference type="Proteomes" id="UP000487649">
    <property type="component" value="Unassembled WGS sequence"/>
</dbReference>
<keyword evidence="4" id="KW-0472">Membrane</keyword>
<evidence type="ECO:0000313" key="6">
    <source>
        <dbReference type="Proteomes" id="UP000487649"/>
    </source>
</evidence>
<proteinExistence type="predicted"/>